<comment type="caution">
    <text evidence="2">The sequence shown here is derived from an EMBL/GenBank/DDBJ whole genome shotgun (WGS) entry which is preliminary data.</text>
</comment>
<gene>
    <name evidence="2" type="ORF">ENW48_00675</name>
</gene>
<protein>
    <submittedName>
        <fullName evidence="2">Uncharacterized protein</fullName>
    </submittedName>
</protein>
<proteinExistence type="predicted"/>
<reference evidence="2" key="1">
    <citation type="journal article" date="2020" name="mSystems">
        <title>Genome- and Community-Level Interaction Insights into Carbon Utilization and Element Cycling Functions of Hydrothermarchaeota in Hydrothermal Sediment.</title>
        <authorList>
            <person name="Zhou Z."/>
            <person name="Liu Y."/>
            <person name="Xu W."/>
            <person name="Pan J."/>
            <person name="Luo Z.H."/>
            <person name="Li M."/>
        </authorList>
    </citation>
    <scope>NUCLEOTIDE SEQUENCE [LARGE SCALE GENOMIC DNA]</scope>
    <source>
        <strain evidence="2">SpSt-853</strain>
    </source>
</reference>
<keyword evidence="1" id="KW-0472">Membrane</keyword>
<accession>A0A7C5AKF2</accession>
<evidence type="ECO:0000256" key="1">
    <source>
        <dbReference type="SAM" id="Phobius"/>
    </source>
</evidence>
<dbReference type="AlphaFoldDB" id="A0A7C5AKF2"/>
<dbReference type="EMBL" id="DTKJ01000007">
    <property type="protein sequence ID" value="HGZ10715.1"/>
    <property type="molecule type" value="Genomic_DNA"/>
</dbReference>
<keyword evidence="1" id="KW-1133">Transmembrane helix</keyword>
<evidence type="ECO:0000313" key="2">
    <source>
        <dbReference type="EMBL" id="HGZ10715.1"/>
    </source>
</evidence>
<sequence>MREYSDLAEHVGVVVTLLGIFAGLSGFLFWRMLVRLERKLDQLYEATQRCRVRLAERFLGREEFRKEKDDLWAALNSHSHSADGRVVR</sequence>
<feature type="transmembrane region" description="Helical" evidence="1">
    <location>
        <begin position="12"/>
        <end position="30"/>
    </location>
</feature>
<keyword evidence="1" id="KW-0812">Transmembrane</keyword>
<organism evidence="2">
    <name type="scientific">Desulfobacca acetoxidans</name>
    <dbReference type="NCBI Taxonomy" id="60893"/>
    <lineage>
        <taxon>Bacteria</taxon>
        <taxon>Pseudomonadati</taxon>
        <taxon>Thermodesulfobacteriota</taxon>
        <taxon>Desulfobaccia</taxon>
        <taxon>Desulfobaccales</taxon>
        <taxon>Desulfobaccaceae</taxon>
        <taxon>Desulfobacca</taxon>
    </lineage>
</organism>
<name>A0A7C5AKF2_9BACT</name>